<feature type="transmembrane region" description="Helical" evidence="8">
    <location>
        <begin position="276"/>
        <end position="300"/>
    </location>
</feature>
<keyword evidence="5 8" id="KW-1133">Transmembrane helix</keyword>
<dbReference type="EMBL" id="JAEHFW010000001">
    <property type="protein sequence ID" value="MBK0379055.1"/>
    <property type="molecule type" value="Genomic_DNA"/>
</dbReference>
<reference evidence="10" key="1">
    <citation type="submission" date="2020-12" db="EMBL/GenBank/DDBJ databases">
        <title>Bacterial novel species Mucilaginibacter sp. SD-g isolated from soil.</title>
        <authorList>
            <person name="Jung H.-Y."/>
        </authorList>
    </citation>
    <scope>NUCLEOTIDE SEQUENCE</scope>
    <source>
        <strain evidence="10">SD-g</strain>
    </source>
</reference>
<dbReference type="InterPro" id="IPR001905">
    <property type="entry name" value="Ammonium_transpt"/>
</dbReference>
<dbReference type="SUPFAM" id="SSF111352">
    <property type="entry name" value="Ammonium transporter"/>
    <property type="match status" value="1"/>
</dbReference>
<comment type="similarity">
    <text evidence="2 8">Belongs to the ammonia transporter channel (TC 1.A.11.2) family.</text>
</comment>
<protein>
    <recommendedName>
        <fullName evidence="8">Ammonium transporter</fullName>
    </recommendedName>
</protein>
<evidence type="ECO:0000259" key="9">
    <source>
        <dbReference type="Pfam" id="PF00909"/>
    </source>
</evidence>
<evidence type="ECO:0000256" key="7">
    <source>
        <dbReference type="ARBA" id="ARBA00023177"/>
    </source>
</evidence>
<dbReference type="FunFam" id="1.10.3430.10:FF:000008">
    <property type="entry name" value="Ammonium transporter"/>
    <property type="match status" value="1"/>
</dbReference>
<evidence type="ECO:0000313" key="11">
    <source>
        <dbReference type="Proteomes" id="UP000613193"/>
    </source>
</evidence>
<feature type="transmembrane region" description="Helical" evidence="8">
    <location>
        <begin position="50"/>
        <end position="70"/>
    </location>
</feature>
<evidence type="ECO:0000256" key="5">
    <source>
        <dbReference type="ARBA" id="ARBA00022989"/>
    </source>
</evidence>
<dbReference type="GO" id="GO:0005886">
    <property type="term" value="C:plasma membrane"/>
    <property type="evidence" value="ECO:0007669"/>
    <property type="project" value="UniProtKB-SubCell"/>
</dbReference>
<keyword evidence="11" id="KW-1185">Reference proteome</keyword>
<feature type="domain" description="Ammonium transporter AmtB-like" evidence="9">
    <location>
        <begin position="55"/>
        <end position="462"/>
    </location>
</feature>
<evidence type="ECO:0000256" key="1">
    <source>
        <dbReference type="ARBA" id="ARBA00004141"/>
    </source>
</evidence>
<keyword evidence="7 8" id="KW-0924">Ammonia transport</keyword>
<dbReference type="GO" id="GO:0008519">
    <property type="term" value="F:ammonium channel activity"/>
    <property type="evidence" value="ECO:0007669"/>
    <property type="project" value="InterPro"/>
</dbReference>
<gene>
    <name evidence="10" type="ORF">I5M19_07035</name>
</gene>
<dbReference type="GO" id="GO:0097272">
    <property type="term" value="P:ammonium homeostasis"/>
    <property type="evidence" value="ECO:0007669"/>
    <property type="project" value="TreeGrafter"/>
</dbReference>
<dbReference type="Pfam" id="PF00909">
    <property type="entry name" value="Ammonium_transp"/>
    <property type="match status" value="1"/>
</dbReference>
<dbReference type="NCBIfam" id="TIGR00836">
    <property type="entry name" value="amt"/>
    <property type="match status" value="1"/>
</dbReference>
<dbReference type="PANTHER" id="PTHR11730">
    <property type="entry name" value="AMMONIUM TRANSPORTER"/>
    <property type="match status" value="1"/>
</dbReference>
<feature type="transmembrane region" description="Helical" evidence="8">
    <location>
        <begin position="247"/>
        <end position="264"/>
    </location>
</feature>
<dbReference type="AlphaFoldDB" id="A0A934PU08"/>
<keyword evidence="3 8" id="KW-0813">Transport</keyword>
<keyword evidence="6 8" id="KW-0472">Membrane</keyword>
<dbReference type="Proteomes" id="UP000613193">
    <property type="component" value="Unassembled WGS sequence"/>
</dbReference>
<feature type="transmembrane region" description="Helical" evidence="8">
    <location>
        <begin position="307"/>
        <end position="326"/>
    </location>
</feature>
<feature type="transmembrane region" description="Helical" evidence="8">
    <location>
        <begin position="363"/>
        <end position="382"/>
    </location>
</feature>
<evidence type="ECO:0000256" key="2">
    <source>
        <dbReference type="ARBA" id="ARBA00005887"/>
    </source>
</evidence>
<dbReference type="RefSeq" id="WP_200065496.1">
    <property type="nucleotide sequence ID" value="NZ_JAEHFW010000001.1"/>
</dbReference>
<evidence type="ECO:0000256" key="8">
    <source>
        <dbReference type="RuleBase" id="RU362002"/>
    </source>
</evidence>
<dbReference type="InterPro" id="IPR018047">
    <property type="entry name" value="Ammonium_transpt_CS"/>
</dbReference>
<feature type="transmembrane region" description="Helical" evidence="8">
    <location>
        <begin position="205"/>
        <end position="226"/>
    </location>
</feature>
<accession>A0A934PU08</accession>
<comment type="caution">
    <text evidence="10">The sequence shown here is derived from an EMBL/GenBank/DDBJ whole genome shotgun (WGS) entry which is preliminary data.</text>
</comment>
<evidence type="ECO:0000256" key="4">
    <source>
        <dbReference type="ARBA" id="ARBA00022692"/>
    </source>
</evidence>
<name>A0A934PU08_9SPHI</name>
<feature type="transmembrane region" description="Helical" evidence="8">
    <location>
        <begin position="172"/>
        <end position="193"/>
    </location>
</feature>
<sequence>MNLKFLQKKTKTNLLIGMFFVLITVVFQPYNVSAQDAAAAAADPALPQSVANVIWLCLCAFLVFFMQAGFAMVESGMTRAKNSVNIMMKNLLDFCFGSLLFWAVGYAIMYSSGDSNYFGFDSAFSFLSSANAPTDAAAYGTSAAWLFQVVFAATAATIVSGAMAERTKLISYIIYSCIISAIIYPISGHWIWGGGWLGDMNMRDFAGSTVVHSVGGWAALAGAMMVGPRLGKYNKDGSVNEIKPHNMPLAALGVFILWFGWYGFNPGSTLTAISGVSHIAVTTTLAAAAGAIGALITSWIKFKKPDLSMTLNGTLAGLVAITAPCASVSTGSAVIIGLIGGILVFFSCLFFERTLRIDDPVGAVSVHGVCGAWGTLAVGLFGQRAIDIQYWGDDTAIKDGLFFGGGFEQLGIQAIGVFSVMIYVFVAMLIIFFIIKKTIGLRVTDAEQIEGLDLGEHGNVAYGGFVIQDTTPTE</sequence>
<feature type="transmembrane region" description="Helical" evidence="8">
    <location>
        <begin position="332"/>
        <end position="351"/>
    </location>
</feature>
<feature type="transmembrane region" description="Helical" evidence="8">
    <location>
        <begin position="410"/>
        <end position="435"/>
    </location>
</feature>
<comment type="subcellular location">
    <subcellularLocation>
        <location evidence="8">Cell membrane</location>
        <topology evidence="8">Multi-pass membrane protein</topology>
    </subcellularLocation>
    <subcellularLocation>
        <location evidence="1">Membrane</location>
        <topology evidence="1">Multi-pass membrane protein</topology>
    </subcellularLocation>
</comment>
<feature type="transmembrane region" description="Helical" evidence="8">
    <location>
        <begin position="12"/>
        <end position="30"/>
    </location>
</feature>
<organism evidence="10 11">
    <name type="scientific">Mucilaginibacter segetis</name>
    <dbReference type="NCBI Taxonomy" id="2793071"/>
    <lineage>
        <taxon>Bacteria</taxon>
        <taxon>Pseudomonadati</taxon>
        <taxon>Bacteroidota</taxon>
        <taxon>Sphingobacteriia</taxon>
        <taxon>Sphingobacteriales</taxon>
        <taxon>Sphingobacteriaceae</taxon>
        <taxon>Mucilaginibacter</taxon>
    </lineage>
</organism>
<feature type="transmembrane region" description="Helical" evidence="8">
    <location>
        <begin position="136"/>
        <end position="160"/>
    </location>
</feature>
<evidence type="ECO:0000313" key="10">
    <source>
        <dbReference type="EMBL" id="MBK0379055.1"/>
    </source>
</evidence>
<proteinExistence type="inferred from homology"/>
<evidence type="ECO:0000256" key="3">
    <source>
        <dbReference type="ARBA" id="ARBA00022448"/>
    </source>
</evidence>
<dbReference type="PROSITE" id="PS01219">
    <property type="entry name" value="AMMONIUM_TRANSP"/>
    <property type="match status" value="1"/>
</dbReference>
<dbReference type="InterPro" id="IPR029020">
    <property type="entry name" value="Ammonium/urea_transptr"/>
</dbReference>
<dbReference type="PANTHER" id="PTHR11730:SF89">
    <property type="entry name" value="AMMONIUM TRANSPORTER SLL0108-RELATED"/>
    <property type="match status" value="1"/>
</dbReference>
<feature type="transmembrane region" description="Helical" evidence="8">
    <location>
        <begin position="91"/>
        <end position="110"/>
    </location>
</feature>
<dbReference type="InterPro" id="IPR024041">
    <property type="entry name" value="NH4_transpt_AmtB-like_dom"/>
</dbReference>
<dbReference type="Gene3D" id="1.10.3430.10">
    <property type="entry name" value="Ammonium transporter AmtB like domains"/>
    <property type="match status" value="1"/>
</dbReference>
<evidence type="ECO:0000256" key="6">
    <source>
        <dbReference type="ARBA" id="ARBA00023136"/>
    </source>
</evidence>
<keyword evidence="4 8" id="KW-0812">Transmembrane</keyword>